<dbReference type="EMBL" id="VBOZ01000032">
    <property type="protein sequence ID" value="TMQ63284.1"/>
    <property type="molecule type" value="Genomic_DNA"/>
</dbReference>
<gene>
    <name evidence="6" type="primary">otsB</name>
    <name evidence="6" type="ORF">E6K79_10300</name>
</gene>
<keyword evidence="4" id="KW-0479">Metal-binding</keyword>
<dbReference type="Gene3D" id="3.40.50.1000">
    <property type="entry name" value="HAD superfamily/HAD-like"/>
    <property type="match status" value="1"/>
</dbReference>
<dbReference type="InterPro" id="IPR003337">
    <property type="entry name" value="Trehalose_PPase"/>
</dbReference>
<comment type="function">
    <text evidence="4">Removes the phosphate from trehalose 6-phosphate to produce free trehalose.</text>
</comment>
<dbReference type="UniPathway" id="UPA00299"/>
<comment type="caution">
    <text evidence="6">The sequence shown here is derived from an EMBL/GenBank/DDBJ whole genome shotgun (WGS) entry which is preliminary data.</text>
</comment>
<comment type="cofactor">
    <cofactor evidence="4">
        <name>Mg(2+)</name>
        <dbReference type="ChEBI" id="CHEBI:18420"/>
    </cofactor>
</comment>
<name>A0A538TI40_UNCEI</name>
<comment type="similarity">
    <text evidence="2 4">Belongs to the trehalose phosphatase family.</text>
</comment>
<dbReference type="Proteomes" id="UP000317691">
    <property type="component" value="Unassembled WGS sequence"/>
</dbReference>
<dbReference type="PANTHER" id="PTHR43768:SF3">
    <property type="entry name" value="TREHALOSE 6-PHOSPHATE PHOSPHATASE"/>
    <property type="match status" value="1"/>
</dbReference>
<dbReference type="AlphaFoldDB" id="A0A538TI40"/>
<protein>
    <recommendedName>
        <fullName evidence="4">Trehalose 6-phosphate phosphatase</fullName>
        <ecNumber evidence="4">3.1.3.12</ecNumber>
    </recommendedName>
</protein>
<dbReference type="NCBIfam" id="TIGR01484">
    <property type="entry name" value="HAD-SF-IIB"/>
    <property type="match status" value="1"/>
</dbReference>
<evidence type="ECO:0000256" key="5">
    <source>
        <dbReference type="SAM" id="MobiDB-lite"/>
    </source>
</evidence>
<proteinExistence type="inferred from homology"/>
<dbReference type="NCBIfam" id="TIGR00685">
    <property type="entry name" value="T6PP"/>
    <property type="match status" value="1"/>
</dbReference>
<dbReference type="Gene3D" id="3.30.70.1020">
    <property type="entry name" value="Trehalose-6-phosphate phosphatase related protein, domain 2"/>
    <property type="match status" value="1"/>
</dbReference>
<dbReference type="PANTHER" id="PTHR43768">
    <property type="entry name" value="TREHALOSE 6-PHOSPHATE PHOSPHATASE"/>
    <property type="match status" value="1"/>
</dbReference>
<dbReference type="InterPro" id="IPR023214">
    <property type="entry name" value="HAD_sf"/>
</dbReference>
<comment type="pathway">
    <text evidence="1 4">Glycan biosynthesis; trehalose biosynthesis.</text>
</comment>
<dbReference type="GO" id="GO:0046872">
    <property type="term" value="F:metal ion binding"/>
    <property type="evidence" value="ECO:0007669"/>
    <property type="project" value="UniProtKB-KW"/>
</dbReference>
<dbReference type="InterPro" id="IPR036412">
    <property type="entry name" value="HAD-like_sf"/>
</dbReference>
<dbReference type="Pfam" id="PF02358">
    <property type="entry name" value="Trehalose_PPase"/>
    <property type="match status" value="1"/>
</dbReference>
<keyword evidence="3 4" id="KW-0378">Hydrolase</keyword>
<dbReference type="InterPro" id="IPR006379">
    <property type="entry name" value="HAD-SF_hydro_IIB"/>
</dbReference>
<keyword evidence="4" id="KW-0460">Magnesium</keyword>
<comment type="catalytic activity">
    <reaction evidence="4">
        <text>alpha,alpha-trehalose 6-phosphate + H2O = alpha,alpha-trehalose + phosphate</text>
        <dbReference type="Rhea" id="RHEA:23420"/>
        <dbReference type="ChEBI" id="CHEBI:15377"/>
        <dbReference type="ChEBI" id="CHEBI:16551"/>
        <dbReference type="ChEBI" id="CHEBI:43474"/>
        <dbReference type="ChEBI" id="CHEBI:58429"/>
        <dbReference type="EC" id="3.1.3.12"/>
    </reaction>
</comment>
<feature type="region of interest" description="Disordered" evidence="5">
    <location>
        <begin position="1"/>
        <end position="34"/>
    </location>
</feature>
<evidence type="ECO:0000256" key="3">
    <source>
        <dbReference type="ARBA" id="ARBA00022801"/>
    </source>
</evidence>
<dbReference type="GO" id="GO:0004805">
    <property type="term" value="F:trehalose-phosphatase activity"/>
    <property type="evidence" value="ECO:0007669"/>
    <property type="project" value="UniProtKB-EC"/>
</dbReference>
<organism evidence="6 7">
    <name type="scientific">Eiseniibacteriota bacterium</name>
    <dbReference type="NCBI Taxonomy" id="2212470"/>
    <lineage>
        <taxon>Bacteria</taxon>
        <taxon>Candidatus Eiseniibacteriota</taxon>
    </lineage>
</organism>
<evidence type="ECO:0000256" key="2">
    <source>
        <dbReference type="ARBA" id="ARBA00008770"/>
    </source>
</evidence>
<dbReference type="EC" id="3.1.3.12" evidence="4"/>
<feature type="compositionally biased region" description="Pro residues" evidence="5">
    <location>
        <begin position="8"/>
        <end position="18"/>
    </location>
</feature>
<sequence length="289" mass="31377">MGAQAAPRRPPAPPAPRHAPPDRKAVTKGSRSLFSAPARARARSILGRRGTRVLLALDVDGTIAPIVAKLGRARVPAATLRVLDRLARMRGVTVAVVSARSRRVLGRLVPVPRARFAALYGLEGVVAPAASIRKRLRRGARRIAALVEPVAEAFQGSVLERKSMTVALHDRGVAAGRFPALRRALRRAATAARPLGFEPARGHRVTEFVPRGYDKGRALAMLRRRYTPDVVLYFGDADSDEPAFAVLRGNDFAVRVGPGRTRARYRVRGPAEVVRFLRSLISLRSGLDP</sequence>
<accession>A0A538TI40</accession>
<dbReference type="SUPFAM" id="SSF56784">
    <property type="entry name" value="HAD-like"/>
    <property type="match status" value="1"/>
</dbReference>
<dbReference type="GO" id="GO:0005992">
    <property type="term" value="P:trehalose biosynthetic process"/>
    <property type="evidence" value="ECO:0007669"/>
    <property type="project" value="UniProtKB-UniPathway"/>
</dbReference>
<evidence type="ECO:0000256" key="1">
    <source>
        <dbReference type="ARBA" id="ARBA00005199"/>
    </source>
</evidence>
<reference evidence="6 7" key="1">
    <citation type="journal article" date="2019" name="Nat. Microbiol.">
        <title>Mediterranean grassland soil C-N compound turnover is dependent on rainfall and depth, and is mediated by genomically divergent microorganisms.</title>
        <authorList>
            <person name="Diamond S."/>
            <person name="Andeer P.F."/>
            <person name="Li Z."/>
            <person name="Crits-Christoph A."/>
            <person name="Burstein D."/>
            <person name="Anantharaman K."/>
            <person name="Lane K.R."/>
            <person name="Thomas B.C."/>
            <person name="Pan C."/>
            <person name="Northen T.R."/>
            <person name="Banfield J.F."/>
        </authorList>
    </citation>
    <scope>NUCLEOTIDE SEQUENCE [LARGE SCALE GENOMIC DNA]</scope>
    <source>
        <strain evidence="6">WS_9</strain>
    </source>
</reference>
<evidence type="ECO:0000313" key="7">
    <source>
        <dbReference type="Proteomes" id="UP000317691"/>
    </source>
</evidence>
<evidence type="ECO:0000256" key="4">
    <source>
        <dbReference type="RuleBase" id="RU361117"/>
    </source>
</evidence>
<evidence type="ECO:0000313" key="6">
    <source>
        <dbReference type="EMBL" id="TMQ63284.1"/>
    </source>
</evidence>
<dbReference type="InterPro" id="IPR044651">
    <property type="entry name" value="OTSB-like"/>
</dbReference>